<reference evidence="2" key="1">
    <citation type="submission" date="2022-11" db="EMBL/GenBank/DDBJ databases">
        <title>Chromosome-level genome of Pogonophryne albipinna.</title>
        <authorList>
            <person name="Jo E."/>
        </authorList>
    </citation>
    <scope>NUCLEOTIDE SEQUENCE</scope>
    <source>
        <strain evidence="2">SGF0006</strain>
        <tissue evidence="2">Muscle</tissue>
    </source>
</reference>
<organism evidence="2 3">
    <name type="scientific">Pogonophryne albipinna</name>
    <dbReference type="NCBI Taxonomy" id="1090488"/>
    <lineage>
        <taxon>Eukaryota</taxon>
        <taxon>Metazoa</taxon>
        <taxon>Chordata</taxon>
        <taxon>Craniata</taxon>
        <taxon>Vertebrata</taxon>
        <taxon>Euteleostomi</taxon>
        <taxon>Actinopterygii</taxon>
        <taxon>Neopterygii</taxon>
        <taxon>Teleostei</taxon>
        <taxon>Neoteleostei</taxon>
        <taxon>Acanthomorphata</taxon>
        <taxon>Eupercaria</taxon>
        <taxon>Perciformes</taxon>
        <taxon>Notothenioidei</taxon>
        <taxon>Pogonophryne</taxon>
    </lineage>
</organism>
<dbReference type="Gene3D" id="2.60.40.790">
    <property type="match status" value="1"/>
</dbReference>
<keyword evidence="3" id="KW-1185">Reference proteome</keyword>
<dbReference type="InterPro" id="IPR008978">
    <property type="entry name" value="HSP20-like_chaperone"/>
</dbReference>
<dbReference type="Proteomes" id="UP001219934">
    <property type="component" value="Unassembled WGS sequence"/>
</dbReference>
<name>A0AAD6FJC9_9TELE</name>
<gene>
    <name evidence="2" type="ORF">JOQ06_017335</name>
</gene>
<evidence type="ECO:0000313" key="2">
    <source>
        <dbReference type="EMBL" id="KAJ4935808.1"/>
    </source>
</evidence>
<dbReference type="EMBL" id="JAPTMU010000011">
    <property type="protein sequence ID" value="KAJ4935808.1"/>
    <property type="molecule type" value="Genomic_DNA"/>
</dbReference>
<feature type="region of interest" description="Disordered" evidence="1">
    <location>
        <begin position="1"/>
        <end position="37"/>
    </location>
</feature>
<dbReference type="AlphaFoldDB" id="A0AAD6FJC9"/>
<evidence type="ECO:0000256" key="1">
    <source>
        <dbReference type="SAM" id="MobiDB-lite"/>
    </source>
</evidence>
<sequence>MASVSSSSRRSSSSYRSSSRYSTSSSYRSEGSLGGLSDSLDPIYEPFLDSADGSSLFGEESSGAPVGGAVTATGGAVRCLGDCYFLSADLRQFEPHDIAVMAFNHHVVLDDGSVSNTFTHKSLFPEDMDPLSVSATFNPDGSLLVSVRRTLEPLGVKNYRSEAHL</sequence>
<dbReference type="PANTHER" id="PTHR46907">
    <property type="entry name" value="HEAT SHOCK PROTEIN BETA-7-RELATED"/>
    <property type="match status" value="1"/>
</dbReference>
<proteinExistence type="predicted"/>
<dbReference type="PANTHER" id="PTHR46907:SF1">
    <property type="entry name" value="HEAT SHOCK PROTEIN FAMILY B (SMALL) MEMBER 7"/>
    <property type="match status" value="1"/>
</dbReference>
<accession>A0AAD6FJC9</accession>
<evidence type="ECO:0000313" key="3">
    <source>
        <dbReference type="Proteomes" id="UP001219934"/>
    </source>
</evidence>
<protein>
    <recommendedName>
        <fullName evidence="4">Heat shock protein beta-7-like</fullName>
    </recommendedName>
</protein>
<evidence type="ECO:0008006" key="4">
    <source>
        <dbReference type="Google" id="ProtNLM"/>
    </source>
</evidence>
<comment type="caution">
    <text evidence="2">The sequence shown here is derived from an EMBL/GenBank/DDBJ whole genome shotgun (WGS) entry which is preliminary data.</text>
</comment>